<dbReference type="Pfam" id="PF14693">
    <property type="entry name" value="Ribosomal_TL5_C"/>
    <property type="match status" value="1"/>
</dbReference>
<keyword evidence="4 5" id="KW-0687">Ribonucleoprotein</keyword>
<dbReference type="Gene3D" id="2.170.120.20">
    <property type="entry name" value="Ribosomal protein L25, beta domain"/>
    <property type="match status" value="1"/>
</dbReference>
<dbReference type="InterPro" id="IPR001021">
    <property type="entry name" value="Ribosomal_bL25_long"/>
</dbReference>
<dbReference type="RefSeq" id="WP_138210589.1">
    <property type="nucleotide sequence ID" value="NZ_CBCRUQ010000003.1"/>
</dbReference>
<keyword evidence="9" id="KW-1185">Reference proteome</keyword>
<proteinExistence type="inferred from homology"/>
<dbReference type="Proteomes" id="UP000308489">
    <property type="component" value="Chromosome 1"/>
</dbReference>
<dbReference type="InterPro" id="IPR020057">
    <property type="entry name" value="Ribosomal_bL25_b-dom"/>
</dbReference>
<dbReference type="CDD" id="cd00495">
    <property type="entry name" value="Ribosomal_L25_TL5_CTC"/>
    <property type="match status" value="1"/>
</dbReference>
<dbReference type="GO" id="GO:0022625">
    <property type="term" value="C:cytosolic large ribosomal subunit"/>
    <property type="evidence" value="ECO:0007669"/>
    <property type="project" value="TreeGrafter"/>
</dbReference>
<evidence type="ECO:0000313" key="8">
    <source>
        <dbReference type="EMBL" id="VTQ92812.1"/>
    </source>
</evidence>
<dbReference type="InterPro" id="IPR011035">
    <property type="entry name" value="Ribosomal_bL25/Gln-tRNA_synth"/>
</dbReference>
<evidence type="ECO:0000259" key="6">
    <source>
        <dbReference type="Pfam" id="PF01386"/>
    </source>
</evidence>
<dbReference type="GO" id="GO:0008097">
    <property type="term" value="F:5S rRNA binding"/>
    <property type="evidence" value="ECO:0007669"/>
    <property type="project" value="InterPro"/>
</dbReference>
<dbReference type="KEGG" id="hhw:NCTC503_02008"/>
<comment type="function">
    <text evidence="5">This is one of the proteins that binds to the 5S RNA in the ribosome where it forms part of the central protuberance.</text>
</comment>
<dbReference type="InterPro" id="IPR037121">
    <property type="entry name" value="Ribosomal_bL25_C"/>
</dbReference>
<comment type="subunit">
    <text evidence="5">Part of the 50S ribosomal subunit; part of the 5S rRNA/L5/L18/L25 subcomplex. Contacts the 5S rRNA. Binds to the 5S rRNA independently of L5 and L18.</text>
</comment>
<dbReference type="InterPro" id="IPR029751">
    <property type="entry name" value="Ribosomal_L25_dom"/>
</dbReference>
<keyword evidence="3 5" id="KW-0689">Ribosomal protein</keyword>
<dbReference type="InterPro" id="IPR020056">
    <property type="entry name" value="Rbsml_bL25/Gln-tRNA_synth_N"/>
</dbReference>
<evidence type="ECO:0000256" key="1">
    <source>
        <dbReference type="ARBA" id="ARBA00022730"/>
    </source>
</evidence>
<feature type="domain" description="Large ribosomal subunit protein bL25 beta" evidence="7">
    <location>
        <begin position="98"/>
        <end position="179"/>
    </location>
</feature>
<sequence length="196" mass="22385">MENLIINKREKRCSKYAKKERKNGRIPGVLYGKEFNNYMFEVGELELNNSIRKHGEHSIIDVIVEGENKKVLIKEVQREPLNNRILHVDFENISLDQKIITEVPLQFIGEGRVSSKGGILQKEKDSLKVECKADVVPQSIEVDLSNFDTGDIFRISDLELGEDLTFIEPLNSVIATVTHNSFALDEKEEEEEIATE</sequence>
<evidence type="ECO:0000313" key="9">
    <source>
        <dbReference type="Proteomes" id="UP000308489"/>
    </source>
</evidence>
<feature type="domain" description="Large ribosomal subunit protein bL25 L25" evidence="6">
    <location>
        <begin position="7"/>
        <end position="90"/>
    </location>
</feature>
<dbReference type="PANTHER" id="PTHR33284:SF1">
    <property type="entry name" value="RIBOSOMAL PROTEIN L25_GLN-TRNA SYNTHETASE, ANTI-CODON-BINDING DOMAIN-CONTAINING PROTEIN"/>
    <property type="match status" value="1"/>
</dbReference>
<protein>
    <recommendedName>
        <fullName evidence="5">Large ribosomal subunit protein bL25</fullName>
    </recommendedName>
    <alternativeName>
        <fullName evidence="5">General stress protein CTC</fullName>
    </alternativeName>
</protein>
<evidence type="ECO:0000256" key="4">
    <source>
        <dbReference type="ARBA" id="ARBA00023274"/>
    </source>
</evidence>
<dbReference type="SUPFAM" id="SSF50715">
    <property type="entry name" value="Ribosomal protein L25-like"/>
    <property type="match status" value="1"/>
</dbReference>
<keyword evidence="2 5" id="KW-0694">RNA-binding</keyword>
<dbReference type="GO" id="GO:0006412">
    <property type="term" value="P:translation"/>
    <property type="evidence" value="ECO:0007669"/>
    <property type="project" value="UniProtKB-UniRule"/>
</dbReference>
<organism evidence="8 9">
    <name type="scientific">Hathewaya histolytica</name>
    <name type="common">Clostridium histolyticum</name>
    <dbReference type="NCBI Taxonomy" id="1498"/>
    <lineage>
        <taxon>Bacteria</taxon>
        <taxon>Bacillati</taxon>
        <taxon>Bacillota</taxon>
        <taxon>Clostridia</taxon>
        <taxon>Eubacteriales</taxon>
        <taxon>Clostridiaceae</taxon>
        <taxon>Hathewaya</taxon>
    </lineage>
</organism>
<reference evidence="8 9" key="1">
    <citation type="submission" date="2019-05" db="EMBL/GenBank/DDBJ databases">
        <authorList>
            <consortium name="Pathogen Informatics"/>
        </authorList>
    </citation>
    <scope>NUCLEOTIDE SEQUENCE [LARGE SCALE GENOMIC DNA]</scope>
    <source>
        <strain evidence="8 9">NCTC503</strain>
    </source>
</reference>
<dbReference type="PANTHER" id="PTHR33284">
    <property type="entry name" value="RIBOSOMAL PROTEIN L25/GLN-TRNA SYNTHETASE, ANTI-CODON-BINDING DOMAIN-CONTAINING PROTEIN"/>
    <property type="match status" value="1"/>
</dbReference>
<dbReference type="InterPro" id="IPR020930">
    <property type="entry name" value="Ribosomal_uL5_bac-type"/>
</dbReference>
<keyword evidence="1 5" id="KW-0699">rRNA-binding</keyword>
<evidence type="ECO:0000256" key="2">
    <source>
        <dbReference type="ARBA" id="ARBA00022884"/>
    </source>
</evidence>
<dbReference type="GO" id="GO:0003735">
    <property type="term" value="F:structural constituent of ribosome"/>
    <property type="evidence" value="ECO:0007669"/>
    <property type="project" value="InterPro"/>
</dbReference>
<dbReference type="Pfam" id="PF01386">
    <property type="entry name" value="Ribosomal_L25p"/>
    <property type="match status" value="1"/>
</dbReference>
<accession>A0A4U9RL01</accession>
<evidence type="ECO:0000259" key="7">
    <source>
        <dbReference type="Pfam" id="PF14693"/>
    </source>
</evidence>
<evidence type="ECO:0000256" key="3">
    <source>
        <dbReference type="ARBA" id="ARBA00022980"/>
    </source>
</evidence>
<gene>
    <name evidence="8" type="primary">ctc_2</name>
    <name evidence="5" type="synonym">ctc</name>
    <name evidence="5" type="synonym">rplY</name>
    <name evidence="8" type="ORF">NCTC503_02008</name>
</gene>
<comment type="similarity">
    <text evidence="5">Belongs to the bacterial ribosomal protein bL25 family. CTC subfamily.</text>
</comment>
<dbReference type="AlphaFoldDB" id="A0A4U9RL01"/>
<dbReference type="OrthoDB" id="9790002at2"/>
<name>A0A4U9RL01_HATHI</name>
<dbReference type="NCBIfam" id="TIGR00731">
    <property type="entry name" value="bL25_bact_ctc"/>
    <property type="match status" value="1"/>
</dbReference>
<dbReference type="Gene3D" id="2.40.240.10">
    <property type="entry name" value="Ribosomal Protein L25, Chain P"/>
    <property type="match status" value="1"/>
</dbReference>
<dbReference type="EMBL" id="LR590481">
    <property type="protein sequence ID" value="VTQ92812.1"/>
    <property type="molecule type" value="Genomic_DNA"/>
</dbReference>
<evidence type="ECO:0000256" key="5">
    <source>
        <dbReference type="HAMAP-Rule" id="MF_01334"/>
    </source>
</evidence>
<dbReference type="HAMAP" id="MF_01334">
    <property type="entry name" value="Ribosomal_bL25_CTC"/>
    <property type="match status" value="1"/>
</dbReference>